<dbReference type="Proteomes" id="UP000324897">
    <property type="component" value="Unassembled WGS sequence"/>
</dbReference>
<protein>
    <submittedName>
        <fullName evidence="1">Uncharacterized protein</fullName>
    </submittedName>
</protein>
<evidence type="ECO:0000313" key="1">
    <source>
        <dbReference type="EMBL" id="TVU43158.1"/>
    </source>
</evidence>
<keyword evidence="2" id="KW-1185">Reference proteome</keyword>
<dbReference type="Gramene" id="TVU43158">
    <property type="protein sequence ID" value="TVU43158"/>
    <property type="gene ID" value="EJB05_09602"/>
</dbReference>
<accession>A0A5J9W4V6</accession>
<comment type="caution">
    <text evidence="1">The sequence shown here is derived from an EMBL/GenBank/DDBJ whole genome shotgun (WGS) entry which is preliminary data.</text>
</comment>
<dbReference type="EMBL" id="RWGY01000005">
    <property type="protein sequence ID" value="TVU43158.1"/>
    <property type="molecule type" value="Genomic_DNA"/>
</dbReference>
<organism evidence="1 2">
    <name type="scientific">Eragrostis curvula</name>
    <name type="common">weeping love grass</name>
    <dbReference type="NCBI Taxonomy" id="38414"/>
    <lineage>
        <taxon>Eukaryota</taxon>
        <taxon>Viridiplantae</taxon>
        <taxon>Streptophyta</taxon>
        <taxon>Embryophyta</taxon>
        <taxon>Tracheophyta</taxon>
        <taxon>Spermatophyta</taxon>
        <taxon>Magnoliopsida</taxon>
        <taxon>Liliopsida</taxon>
        <taxon>Poales</taxon>
        <taxon>Poaceae</taxon>
        <taxon>PACMAD clade</taxon>
        <taxon>Chloridoideae</taxon>
        <taxon>Eragrostideae</taxon>
        <taxon>Eragrostidinae</taxon>
        <taxon>Eragrostis</taxon>
    </lineage>
</organism>
<sequence length="84" mass="9371">MSLAPGISPLNVANKDSVTFCLIQLGNSYSLRIPCSLHCCPFRLSPPCSWSLLVSSLEQKKTMWDKKSSGLKKTMWDNSCKFNT</sequence>
<evidence type="ECO:0000313" key="2">
    <source>
        <dbReference type="Proteomes" id="UP000324897"/>
    </source>
</evidence>
<dbReference type="AlphaFoldDB" id="A0A5J9W4V6"/>
<proteinExistence type="predicted"/>
<name>A0A5J9W4V6_9POAL</name>
<reference evidence="1 2" key="1">
    <citation type="journal article" date="2019" name="Sci. Rep.">
        <title>A high-quality genome of Eragrostis curvula grass provides insights into Poaceae evolution and supports new strategies to enhance forage quality.</title>
        <authorList>
            <person name="Carballo J."/>
            <person name="Santos B.A.C.M."/>
            <person name="Zappacosta D."/>
            <person name="Garbus I."/>
            <person name="Selva J.P."/>
            <person name="Gallo C.A."/>
            <person name="Diaz A."/>
            <person name="Albertini E."/>
            <person name="Caccamo M."/>
            <person name="Echenique V."/>
        </authorList>
    </citation>
    <scope>NUCLEOTIDE SEQUENCE [LARGE SCALE GENOMIC DNA]</scope>
    <source>
        <strain evidence="2">cv. Victoria</strain>
        <tissue evidence="1">Leaf</tissue>
    </source>
</reference>
<gene>
    <name evidence="1" type="ORF">EJB05_09602</name>
</gene>
<feature type="non-terminal residue" evidence="1">
    <location>
        <position position="1"/>
    </location>
</feature>